<keyword evidence="2" id="KW-0472">Membrane</keyword>
<gene>
    <name evidence="3" type="ORF">CGC21_8155</name>
</gene>
<sequence>MPSGPPYRLLTATNAGHRLRHLFAVAFPDTAHAAGREFLRAPGSSMTSQQRLTEDEKLRRREERENKKSAVPQWLIWSMIVIVVGSSLVNIYFSVAQSPKMKD</sequence>
<organism evidence="3 4">
    <name type="scientific">Leishmania donovani</name>
    <dbReference type="NCBI Taxonomy" id="5661"/>
    <lineage>
        <taxon>Eukaryota</taxon>
        <taxon>Discoba</taxon>
        <taxon>Euglenozoa</taxon>
        <taxon>Kinetoplastea</taxon>
        <taxon>Metakinetoplastina</taxon>
        <taxon>Trypanosomatida</taxon>
        <taxon>Trypanosomatidae</taxon>
        <taxon>Leishmaniinae</taxon>
        <taxon>Leishmania</taxon>
    </lineage>
</organism>
<reference evidence="4" key="1">
    <citation type="submission" date="2019-02" db="EMBL/GenBank/DDBJ databases">
        <title>FDA dAtabase for Regulatory Grade micrObial Sequences (FDA-ARGOS): Supporting development and validation of Infectious Disease Dx tests.</title>
        <authorList>
            <person name="Duncan R."/>
            <person name="Fisher C."/>
            <person name="Tallon L."/>
            <person name="Sadzewicz L."/>
            <person name="Sengamalay N."/>
            <person name="Ott S."/>
            <person name="Godinez A."/>
            <person name="Nagaraj S."/>
            <person name="Vavikolanu K."/>
            <person name="Nadendla S."/>
            <person name="Aluvathingal J."/>
            <person name="Sichtig H."/>
        </authorList>
    </citation>
    <scope>NUCLEOTIDE SEQUENCE [LARGE SCALE GENOMIC DNA]</scope>
    <source>
        <strain evidence="4">FDAARGOS_361</strain>
    </source>
</reference>
<accession>A0A504WXN7</accession>
<feature type="compositionally biased region" description="Basic and acidic residues" evidence="1">
    <location>
        <begin position="52"/>
        <end position="68"/>
    </location>
</feature>
<evidence type="ECO:0000313" key="4">
    <source>
        <dbReference type="Proteomes" id="UP000318447"/>
    </source>
</evidence>
<dbReference type="AlphaFoldDB" id="A0A504WXN7"/>
<evidence type="ECO:0000313" key="3">
    <source>
        <dbReference type="EMBL" id="TPP40633.1"/>
    </source>
</evidence>
<feature type="region of interest" description="Disordered" evidence="1">
    <location>
        <begin position="39"/>
        <end position="68"/>
    </location>
</feature>
<comment type="caution">
    <text evidence="3">The sequence shown here is derived from an EMBL/GenBank/DDBJ whole genome shotgun (WGS) entry which is preliminary data.</text>
</comment>
<feature type="transmembrane region" description="Helical" evidence="2">
    <location>
        <begin position="74"/>
        <end position="93"/>
    </location>
</feature>
<evidence type="ECO:0000256" key="1">
    <source>
        <dbReference type="SAM" id="MobiDB-lite"/>
    </source>
</evidence>
<keyword evidence="2" id="KW-0812">Transmembrane</keyword>
<evidence type="ECO:0000256" key="2">
    <source>
        <dbReference type="SAM" id="Phobius"/>
    </source>
</evidence>
<proteinExistence type="predicted"/>
<protein>
    <submittedName>
        <fullName evidence="3">Uncharacterized protein</fullName>
    </submittedName>
</protein>
<dbReference type="EMBL" id="RHLC01000018">
    <property type="protein sequence ID" value="TPP40633.1"/>
    <property type="molecule type" value="Genomic_DNA"/>
</dbReference>
<keyword evidence="2" id="KW-1133">Transmembrane helix</keyword>
<name>A0A504WXN7_LEIDO</name>
<dbReference type="Proteomes" id="UP000318447">
    <property type="component" value="Unassembled WGS sequence"/>
</dbReference>